<keyword evidence="1" id="KW-0132">Cell division</keyword>
<reference evidence="8 9" key="1">
    <citation type="journal article" date="2019" name="Genome Biol. Evol.">
        <title>Insights into the evolution of the New World diploid cottons (Gossypium, subgenus Houzingenia) based on genome sequencing.</title>
        <authorList>
            <person name="Grover C.E."/>
            <person name="Arick M.A. 2nd"/>
            <person name="Thrash A."/>
            <person name="Conover J.L."/>
            <person name="Sanders W.S."/>
            <person name="Peterson D.G."/>
            <person name="Frelichowski J.E."/>
            <person name="Scheffler J.A."/>
            <person name="Scheffler B.E."/>
            <person name="Wendel J.F."/>
        </authorList>
    </citation>
    <scope>NUCLEOTIDE SEQUENCE [LARGE SCALE GENOMIC DNA]</scope>
    <source>
        <strain evidence="8">0</strain>
        <tissue evidence="8">Leaf</tissue>
    </source>
</reference>
<evidence type="ECO:0000256" key="2">
    <source>
        <dbReference type="ARBA" id="ARBA00022776"/>
    </source>
</evidence>
<protein>
    <recommendedName>
        <fullName evidence="7">Sororin C-terminal region domain-containing protein</fullName>
    </recommendedName>
</protein>
<feature type="non-terminal residue" evidence="8">
    <location>
        <position position="186"/>
    </location>
</feature>
<dbReference type="AlphaFoldDB" id="A0A7J9HG60"/>
<keyword evidence="9" id="KW-1185">Reference proteome</keyword>
<feature type="compositionally biased region" description="Basic residues" evidence="6">
    <location>
        <begin position="87"/>
        <end position="97"/>
    </location>
</feature>
<dbReference type="GO" id="GO:0005634">
    <property type="term" value="C:nucleus"/>
    <property type="evidence" value="ECO:0007669"/>
    <property type="project" value="UniProtKB-SubCell"/>
</dbReference>
<feature type="compositionally biased region" description="Low complexity" evidence="6">
    <location>
        <begin position="57"/>
        <end position="79"/>
    </location>
</feature>
<sequence>QSSSASIKTQIKSSRPSDLKSLTSNPNTSLKRTSKLTPTDSTKNINNNNNDKKENEICPSDNANPSSKPSPPSKTASVSDFEPCTVYRRRTAKKKKSKEKEVAEPLSSLFETRTPSLRKKKVGDGDIGISKSCPMPCKKKQCRDKAQINASKLDLPQDFINKQRAYFAEVDAFELEEEVASGNESN</sequence>
<gene>
    <name evidence="8" type="ORF">Gohar_024494</name>
</gene>
<dbReference type="Pfam" id="PF25220">
    <property type="entry name" value="Sororin_C"/>
    <property type="match status" value="1"/>
</dbReference>
<accession>A0A7J9HG60</accession>
<evidence type="ECO:0000256" key="1">
    <source>
        <dbReference type="ARBA" id="ARBA00022618"/>
    </source>
</evidence>
<feature type="domain" description="Sororin C-terminal region" evidence="7">
    <location>
        <begin position="155"/>
        <end position="178"/>
    </location>
</feature>
<evidence type="ECO:0000256" key="5">
    <source>
        <dbReference type="ARBA" id="ARBA00093465"/>
    </source>
</evidence>
<feature type="region of interest" description="Disordered" evidence="6">
    <location>
        <begin position="1"/>
        <end position="125"/>
    </location>
</feature>
<evidence type="ECO:0000259" key="7">
    <source>
        <dbReference type="Pfam" id="PF25220"/>
    </source>
</evidence>
<dbReference type="GO" id="GO:0051301">
    <property type="term" value="P:cell division"/>
    <property type="evidence" value="ECO:0007669"/>
    <property type="project" value="UniProtKB-KW"/>
</dbReference>
<evidence type="ECO:0000256" key="4">
    <source>
        <dbReference type="ARBA" id="ARBA00023306"/>
    </source>
</evidence>
<dbReference type="InterPro" id="IPR057337">
    <property type="entry name" value="Sororin_C"/>
</dbReference>
<dbReference type="EMBL" id="JABFAD010000009">
    <property type="protein sequence ID" value="MBA0808783.1"/>
    <property type="molecule type" value="Genomic_DNA"/>
</dbReference>
<organism evidence="8 9">
    <name type="scientific">Gossypium harknessii</name>
    <dbReference type="NCBI Taxonomy" id="34285"/>
    <lineage>
        <taxon>Eukaryota</taxon>
        <taxon>Viridiplantae</taxon>
        <taxon>Streptophyta</taxon>
        <taxon>Embryophyta</taxon>
        <taxon>Tracheophyta</taxon>
        <taxon>Spermatophyta</taxon>
        <taxon>Magnoliopsida</taxon>
        <taxon>eudicotyledons</taxon>
        <taxon>Gunneridae</taxon>
        <taxon>Pentapetalae</taxon>
        <taxon>rosids</taxon>
        <taxon>malvids</taxon>
        <taxon>Malvales</taxon>
        <taxon>Malvaceae</taxon>
        <taxon>Malvoideae</taxon>
        <taxon>Gossypium</taxon>
    </lineage>
</organism>
<evidence type="ECO:0000313" key="9">
    <source>
        <dbReference type="Proteomes" id="UP000593560"/>
    </source>
</evidence>
<keyword evidence="4" id="KW-0131">Cell cycle</keyword>
<evidence type="ECO:0000256" key="6">
    <source>
        <dbReference type="SAM" id="MobiDB-lite"/>
    </source>
</evidence>
<comment type="similarity">
    <text evidence="5">Belongs to the sororin family.</text>
</comment>
<keyword evidence="3" id="KW-0539">Nucleus</keyword>
<dbReference type="OrthoDB" id="1903589at2759"/>
<keyword evidence="2" id="KW-0498">Mitosis</keyword>
<comment type="caution">
    <text evidence="8">The sequence shown here is derived from an EMBL/GenBank/DDBJ whole genome shotgun (WGS) entry which is preliminary data.</text>
</comment>
<feature type="compositionally biased region" description="Polar residues" evidence="6">
    <location>
        <begin position="1"/>
        <end position="42"/>
    </location>
</feature>
<proteinExistence type="inferred from homology"/>
<dbReference type="Proteomes" id="UP000593560">
    <property type="component" value="Unassembled WGS sequence"/>
</dbReference>
<dbReference type="PANTHER" id="PTHR35740">
    <property type="entry name" value="OS12G0111700 PROTEIN"/>
    <property type="match status" value="1"/>
</dbReference>
<evidence type="ECO:0000313" key="8">
    <source>
        <dbReference type="EMBL" id="MBA0808783.1"/>
    </source>
</evidence>
<dbReference type="PANTHER" id="PTHR35740:SF1">
    <property type="entry name" value="OS12G0111700 PROTEIN"/>
    <property type="match status" value="1"/>
</dbReference>
<evidence type="ECO:0000256" key="3">
    <source>
        <dbReference type="ARBA" id="ARBA00023242"/>
    </source>
</evidence>
<name>A0A7J9HG60_9ROSI</name>